<organism evidence="2 3">
    <name type="scientific">Dacryopinax primogenitus (strain DJM 731)</name>
    <name type="common">Brown rot fungus</name>
    <dbReference type="NCBI Taxonomy" id="1858805"/>
    <lineage>
        <taxon>Eukaryota</taxon>
        <taxon>Fungi</taxon>
        <taxon>Dikarya</taxon>
        <taxon>Basidiomycota</taxon>
        <taxon>Agaricomycotina</taxon>
        <taxon>Dacrymycetes</taxon>
        <taxon>Dacrymycetales</taxon>
        <taxon>Dacrymycetaceae</taxon>
        <taxon>Dacryopinax</taxon>
    </lineage>
</organism>
<dbReference type="PANTHER" id="PTHR43441">
    <property type="entry name" value="RIBOSOMAL-PROTEIN-SERINE ACETYLTRANSFERASE"/>
    <property type="match status" value="1"/>
</dbReference>
<dbReference type="InterPro" id="IPR051908">
    <property type="entry name" value="Ribosomal_N-acetyltransferase"/>
</dbReference>
<dbReference type="Pfam" id="PF13302">
    <property type="entry name" value="Acetyltransf_3"/>
    <property type="match status" value="1"/>
</dbReference>
<proteinExistence type="predicted"/>
<sequence>MEDSFLSKALLVVVIEVKREYAGLRKWDEDEEKRKDEEKTPQDWARELYAGYAALSPKHPKNRDAEVGITLVVPWWGNGFATEVTEWVLQHAFEQLALHRVSLGYFGNPAARRVYDKCGFVQEGVNRKAFWVDGHWVDEVTMGIIDEEYWAKKRALQP</sequence>
<accession>M5FXQ0</accession>
<keyword evidence="2" id="KW-0808">Transferase</keyword>
<dbReference type="PROSITE" id="PS51186">
    <property type="entry name" value="GNAT"/>
    <property type="match status" value="1"/>
</dbReference>
<dbReference type="InterPro" id="IPR000182">
    <property type="entry name" value="GNAT_dom"/>
</dbReference>
<gene>
    <name evidence="2" type="ORF">DACRYDRAFT_52584</name>
</gene>
<keyword evidence="3" id="KW-1185">Reference proteome</keyword>
<name>M5FXQ0_DACPD</name>
<dbReference type="OrthoDB" id="630895at2759"/>
<dbReference type="EMBL" id="JH795864">
    <property type="protein sequence ID" value="EJU01269.1"/>
    <property type="molecule type" value="Genomic_DNA"/>
</dbReference>
<dbReference type="GO" id="GO:0005737">
    <property type="term" value="C:cytoplasm"/>
    <property type="evidence" value="ECO:0007669"/>
    <property type="project" value="TreeGrafter"/>
</dbReference>
<dbReference type="RefSeq" id="XP_040628166.1">
    <property type="nucleotide sequence ID" value="XM_040775116.1"/>
</dbReference>
<evidence type="ECO:0000259" key="1">
    <source>
        <dbReference type="PROSITE" id="PS51186"/>
    </source>
</evidence>
<dbReference type="GO" id="GO:0008999">
    <property type="term" value="F:protein-N-terminal-alanine acetyltransferase activity"/>
    <property type="evidence" value="ECO:0007669"/>
    <property type="project" value="TreeGrafter"/>
</dbReference>
<dbReference type="PANTHER" id="PTHR43441:SF11">
    <property type="entry name" value="RIBOSOMAL-PROTEIN-SERINE ACETYLTRANSFERASE"/>
    <property type="match status" value="1"/>
</dbReference>
<dbReference type="AlphaFoldDB" id="M5FXQ0"/>
<dbReference type="GO" id="GO:1990189">
    <property type="term" value="F:protein N-terminal-serine acetyltransferase activity"/>
    <property type="evidence" value="ECO:0007669"/>
    <property type="project" value="TreeGrafter"/>
</dbReference>
<evidence type="ECO:0000313" key="3">
    <source>
        <dbReference type="Proteomes" id="UP000030653"/>
    </source>
</evidence>
<dbReference type="HOGENOM" id="CLU_013985_3_2_1"/>
<dbReference type="GeneID" id="63690178"/>
<feature type="domain" description="N-acetyltransferase" evidence="1">
    <location>
        <begin position="1"/>
        <end position="143"/>
    </location>
</feature>
<evidence type="ECO:0000313" key="2">
    <source>
        <dbReference type="EMBL" id="EJU01269.1"/>
    </source>
</evidence>
<dbReference type="InterPro" id="IPR016181">
    <property type="entry name" value="Acyl_CoA_acyltransferase"/>
</dbReference>
<reference evidence="2 3" key="1">
    <citation type="journal article" date="2012" name="Science">
        <title>The Paleozoic origin of enzymatic lignin decomposition reconstructed from 31 fungal genomes.</title>
        <authorList>
            <person name="Floudas D."/>
            <person name="Binder M."/>
            <person name="Riley R."/>
            <person name="Barry K."/>
            <person name="Blanchette R.A."/>
            <person name="Henrissat B."/>
            <person name="Martinez A.T."/>
            <person name="Otillar R."/>
            <person name="Spatafora J.W."/>
            <person name="Yadav J.S."/>
            <person name="Aerts A."/>
            <person name="Benoit I."/>
            <person name="Boyd A."/>
            <person name="Carlson A."/>
            <person name="Copeland A."/>
            <person name="Coutinho P.M."/>
            <person name="de Vries R.P."/>
            <person name="Ferreira P."/>
            <person name="Findley K."/>
            <person name="Foster B."/>
            <person name="Gaskell J."/>
            <person name="Glotzer D."/>
            <person name="Gorecki P."/>
            <person name="Heitman J."/>
            <person name="Hesse C."/>
            <person name="Hori C."/>
            <person name="Igarashi K."/>
            <person name="Jurgens J.A."/>
            <person name="Kallen N."/>
            <person name="Kersten P."/>
            <person name="Kohler A."/>
            <person name="Kuees U."/>
            <person name="Kumar T.K.A."/>
            <person name="Kuo A."/>
            <person name="LaButti K."/>
            <person name="Larrondo L.F."/>
            <person name="Lindquist E."/>
            <person name="Ling A."/>
            <person name="Lombard V."/>
            <person name="Lucas S."/>
            <person name="Lundell T."/>
            <person name="Martin R."/>
            <person name="McLaughlin D.J."/>
            <person name="Morgenstern I."/>
            <person name="Morin E."/>
            <person name="Murat C."/>
            <person name="Nagy L.G."/>
            <person name="Nolan M."/>
            <person name="Ohm R.A."/>
            <person name="Patyshakuliyeva A."/>
            <person name="Rokas A."/>
            <person name="Ruiz-Duenas F.J."/>
            <person name="Sabat G."/>
            <person name="Salamov A."/>
            <person name="Samejima M."/>
            <person name="Schmutz J."/>
            <person name="Slot J.C."/>
            <person name="St John F."/>
            <person name="Stenlid J."/>
            <person name="Sun H."/>
            <person name="Sun S."/>
            <person name="Syed K."/>
            <person name="Tsang A."/>
            <person name="Wiebenga A."/>
            <person name="Young D."/>
            <person name="Pisabarro A."/>
            <person name="Eastwood D.C."/>
            <person name="Martin F."/>
            <person name="Cullen D."/>
            <person name="Grigoriev I.V."/>
            <person name="Hibbett D.S."/>
        </authorList>
    </citation>
    <scope>NUCLEOTIDE SEQUENCE [LARGE SCALE GENOMIC DNA]</scope>
    <source>
        <strain evidence="2 3">DJM-731 SS1</strain>
    </source>
</reference>
<dbReference type="Proteomes" id="UP000030653">
    <property type="component" value="Unassembled WGS sequence"/>
</dbReference>
<dbReference type="SUPFAM" id="SSF55729">
    <property type="entry name" value="Acyl-CoA N-acyltransferases (Nat)"/>
    <property type="match status" value="1"/>
</dbReference>
<protein>
    <submittedName>
        <fullName evidence="2">Acyl-CoA N-acyltransferase</fullName>
    </submittedName>
</protein>
<dbReference type="Gene3D" id="3.40.630.30">
    <property type="match status" value="1"/>
</dbReference>
<keyword evidence="2" id="KW-0012">Acyltransferase</keyword>